<name>A0A7W0CC95_9BACT</name>
<gene>
    <name evidence="4" type="ORF">HNR65_003447</name>
</gene>
<evidence type="ECO:0000313" key="4">
    <source>
        <dbReference type="EMBL" id="MBA2883090.1"/>
    </source>
</evidence>
<dbReference type="InterPro" id="IPR025048">
    <property type="entry name" value="DUF3987"/>
</dbReference>
<evidence type="ECO:0000256" key="1">
    <source>
        <dbReference type="SAM" id="Coils"/>
    </source>
</evidence>
<dbReference type="RefSeq" id="WP_181552702.1">
    <property type="nucleotide sequence ID" value="NZ_JACDUS010000016.1"/>
</dbReference>
<feature type="coiled-coil region" evidence="1">
    <location>
        <begin position="437"/>
        <end position="471"/>
    </location>
</feature>
<dbReference type="Pfam" id="PF09250">
    <property type="entry name" value="Prim-Pol"/>
    <property type="match status" value="1"/>
</dbReference>
<feature type="domain" description="DNA primase/polymerase bifunctional N-terminal" evidence="3">
    <location>
        <begin position="38"/>
        <end position="200"/>
    </location>
</feature>
<dbReference type="Pfam" id="PF13148">
    <property type="entry name" value="DUF3987"/>
    <property type="match status" value="1"/>
</dbReference>
<evidence type="ECO:0000313" key="5">
    <source>
        <dbReference type="Proteomes" id="UP000525298"/>
    </source>
</evidence>
<organism evidence="4 5">
    <name type="scientific">Desulfosalsimonas propionicica</name>
    <dbReference type="NCBI Taxonomy" id="332175"/>
    <lineage>
        <taxon>Bacteria</taxon>
        <taxon>Pseudomonadati</taxon>
        <taxon>Thermodesulfobacteriota</taxon>
        <taxon>Desulfobacteria</taxon>
        <taxon>Desulfobacterales</taxon>
        <taxon>Desulfosalsimonadaceae</taxon>
        <taxon>Desulfosalsimonas</taxon>
    </lineage>
</organism>
<dbReference type="SUPFAM" id="SSF56747">
    <property type="entry name" value="Prim-pol domain"/>
    <property type="match status" value="1"/>
</dbReference>
<dbReference type="AlphaFoldDB" id="A0A7W0CC95"/>
<accession>A0A7W0CC95</accession>
<dbReference type="Proteomes" id="UP000525298">
    <property type="component" value="Unassembled WGS sequence"/>
</dbReference>
<comment type="caution">
    <text evidence="4">The sequence shown here is derived from an EMBL/GenBank/DDBJ whole genome shotgun (WGS) entry which is preliminary data.</text>
</comment>
<keyword evidence="5" id="KW-1185">Reference proteome</keyword>
<dbReference type="EMBL" id="JACDUS010000016">
    <property type="protein sequence ID" value="MBA2883090.1"/>
    <property type="molecule type" value="Genomic_DNA"/>
</dbReference>
<keyword evidence="1" id="KW-0175">Coiled coil</keyword>
<sequence>MLEKEEARRGAATGQGQEKSYNHNRQARFTSQDIIKAIERYHSQKISTFPLSKDKTPLVEGWPDRDFLLEEHDRQGVAGIGTCPGRWPVPVMVFDIDGPQGRESWQRCLEQYGPLPPTFSVTTGRDGGGEHFYYRTPPGLFVKSNASKFAPKIDLRGTRGQAVLPPTTHRSGKRYAWRFDGQTCEWIDPEKIPMLPAPWLQALIDTGSAYYPGQQQDRSSERREFAGHSTAYALKALEGEIAKVQQAEKDTRNNSLNDAAFRLGTLVAGGELSRNLVEQSLLNAALDAGLPEREAKKTIESGLKSGERKPRQAPRKDSGGERSQSSTAEPDADPEPLPDELLPVAPFDFALLPNSLRPWAEDICERMQCPPDFIAAGIMAALAGLIGRKVAVRPQARTDWTVVCNLWALVVGRPGVLKSPALEQALAPVKRLAAMAAERHEQAEAEYQAEAMAAKLKKEAAEKQARKALEKNPDADLSALFAVGEPAVPQLKRYIANDTSPASLGELLRQNPNGLLVFRDEIVSLLKSLDREGQEEGRGFYLTAWNGDSPYTFDRIGRGLNLHIPAVCLSVLGGTQPGRLSEYIRQAVKGGAADDGLIQRFGLLVWPDTGGKWQDVDRWPDTDAKNQAFKVFDRLDRLNPLKIGAEQDTDQDGAPDGPPYLRFEPAALELFQEWRATLENRLRGELHPALESHFAKYRKLIPSIALINHLADNGTGPVSEQATLQALAWGEYLETHAQRAYGSVSQPEITVATAILGRIKKGDLKTPFTKWEVWRPGWAKLTDKDQVKEALTLLEAYGWIFRERIEATGGRPKTVYHVNERAKL</sequence>
<protein>
    <recommendedName>
        <fullName evidence="3">DNA primase/polymerase bifunctional N-terminal domain-containing protein</fullName>
    </recommendedName>
</protein>
<feature type="region of interest" description="Disordered" evidence="2">
    <location>
        <begin position="296"/>
        <end position="339"/>
    </location>
</feature>
<dbReference type="CDD" id="cd04859">
    <property type="entry name" value="Prim_Pol"/>
    <property type="match status" value="1"/>
</dbReference>
<dbReference type="InterPro" id="IPR015330">
    <property type="entry name" value="DNA_primase/pol_bifunc_N"/>
</dbReference>
<reference evidence="4 5" key="1">
    <citation type="submission" date="2020-07" db="EMBL/GenBank/DDBJ databases">
        <title>Genomic Encyclopedia of Type Strains, Phase IV (KMG-IV): sequencing the most valuable type-strain genomes for metagenomic binning, comparative biology and taxonomic classification.</title>
        <authorList>
            <person name="Goeker M."/>
        </authorList>
    </citation>
    <scope>NUCLEOTIDE SEQUENCE [LARGE SCALE GENOMIC DNA]</scope>
    <source>
        <strain evidence="4 5">DSM 17721</strain>
    </source>
</reference>
<proteinExistence type="predicted"/>
<evidence type="ECO:0000259" key="3">
    <source>
        <dbReference type="SMART" id="SM00943"/>
    </source>
</evidence>
<feature type="compositionally biased region" description="Polar residues" evidence="2">
    <location>
        <begin position="14"/>
        <end position="28"/>
    </location>
</feature>
<evidence type="ECO:0000256" key="2">
    <source>
        <dbReference type="SAM" id="MobiDB-lite"/>
    </source>
</evidence>
<feature type="compositionally biased region" description="Basic and acidic residues" evidence="2">
    <location>
        <begin position="296"/>
        <end position="320"/>
    </location>
</feature>
<feature type="region of interest" description="Disordered" evidence="2">
    <location>
        <begin position="1"/>
        <end position="28"/>
    </location>
</feature>
<dbReference type="SMART" id="SM00943">
    <property type="entry name" value="Prim-Pol"/>
    <property type="match status" value="1"/>
</dbReference>